<organism evidence="1 2">
    <name type="scientific">Abyssobacteria bacterium (strain SURF_5)</name>
    <dbReference type="NCBI Taxonomy" id="2093360"/>
    <lineage>
        <taxon>Bacteria</taxon>
        <taxon>Pseudomonadati</taxon>
        <taxon>Candidatus Hydrogenedentota</taxon>
        <taxon>Candidatus Abyssobacteria</taxon>
    </lineage>
</organism>
<dbReference type="AlphaFoldDB" id="A0A3A4NPD0"/>
<protein>
    <submittedName>
        <fullName evidence="1">Uncharacterized protein</fullName>
    </submittedName>
</protein>
<sequence>MVAKRIICPLCGDEVSVDRFQAHFEAEKYVLDRISKEHPEWKESDGSCTKCLKYYRSLTKE</sequence>
<evidence type="ECO:0000313" key="1">
    <source>
        <dbReference type="EMBL" id="RJP18970.1"/>
    </source>
</evidence>
<gene>
    <name evidence="1" type="ORF">C4520_13545</name>
</gene>
<accession>A0A3A4NPD0</accession>
<name>A0A3A4NPD0_ABYX5</name>
<reference evidence="1 2" key="1">
    <citation type="journal article" date="2017" name="ISME J.">
        <title>Energy and carbon metabolisms in a deep terrestrial subsurface fluid microbial community.</title>
        <authorList>
            <person name="Momper L."/>
            <person name="Jungbluth S.P."/>
            <person name="Lee M.D."/>
            <person name="Amend J.P."/>
        </authorList>
    </citation>
    <scope>NUCLEOTIDE SEQUENCE [LARGE SCALE GENOMIC DNA]</scope>
    <source>
        <strain evidence="1">SURF_5</strain>
    </source>
</reference>
<evidence type="ECO:0000313" key="2">
    <source>
        <dbReference type="Proteomes" id="UP000265882"/>
    </source>
</evidence>
<dbReference type="Proteomes" id="UP000265882">
    <property type="component" value="Unassembled WGS sequence"/>
</dbReference>
<comment type="caution">
    <text evidence="1">The sequence shown here is derived from an EMBL/GenBank/DDBJ whole genome shotgun (WGS) entry which is preliminary data.</text>
</comment>
<dbReference type="EMBL" id="QZKU01000094">
    <property type="protein sequence ID" value="RJP18970.1"/>
    <property type="molecule type" value="Genomic_DNA"/>
</dbReference>
<proteinExistence type="predicted"/>